<dbReference type="InterPro" id="IPR005105">
    <property type="entry name" value="GlnD_Uridyltrans_N"/>
</dbReference>
<dbReference type="InterPro" id="IPR018490">
    <property type="entry name" value="cNMP-bd_dom_sf"/>
</dbReference>
<dbReference type="RefSeq" id="WP_027461960.1">
    <property type="nucleotide sequence ID" value="NZ_CP021081.1"/>
</dbReference>
<feature type="domain" description="CBS" evidence="3">
    <location>
        <begin position="143"/>
        <end position="204"/>
    </location>
</feature>
<dbReference type="PANTHER" id="PTHR48108:SF31">
    <property type="entry name" value="CBS DOMAIN AND CYCLIC NUCLEOTIDE-REGULATED NUCLEOTIDYLTRANSFERASE"/>
    <property type="match status" value="1"/>
</dbReference>
<gene>
    <name evidence="4" type="ORF">DFI_03535</name>
</gene>
<protein>
    <recommendedName>
        <fullName evidence="3">CBS domain-containing protein</fullName>
    </recommendedName>
</protein>
<dbReference type="InterPro" id="IPR046342">
    <property type="entry name" value="CBS_dom_sf"/>
</dbReference>
<dbReference type="Pfam" id="PF10335">
    <property type="entry name" value="DUF294_C"/>
    <property type="match status" value="1"/>
</dbReference>
<dbReference type="SUPFAM" id="SSF51206">
    <property type="entry name" value="cAMP-binding domain-like"/>
    <property type="match status" value="1"/>
</dbReference>
<sequence length="599" mass="65021">MLGPAAQVGLHDHERFLKRYPPFRTLDTPTLDRLVRALQVVYRPRGSAFDVTGGLFVIRRGAVDLNGEHYAQGDTLGGGVRVGTAQATTDAWLYVLPPERAGEWLNHPALHAFLSAQLSERLSAPDLGADTGADLSRVPVSEIMQPPVLVPPDASVQEAATRMRDRRVSSLMVDLQDTHGPGQYGIITDKDLRNRVLAGGLPPTTPVREVMSAPARTAPEDITAVSALNLMFRHNVRHLPLVRGAELVGMLGTADLLRLQTRGLGFVVPDLLDAPDAGTLVRLARSLPARASHLYRSGQKAEAIARQVSYAYDALYRRALELTQAELRGEWGAAPGPFAWVLLGSLARRESGLNPDQDHHLLIQSPEHRPYFQALARGVEALLAHAGLPPCDGGVLASNHLWTREEYAAQLRAWFRVPDPQALLNVTIYFDPRVVAGDLDVSEGLRVRLSARHEPAFMDHLTRLAVSQRPPLGFLGRLHTGQDHALDLKVQGLARIIDLARLQALHAGEAGASTFVRLGPGSGAGFLHPDTRADLLGAYAYLLDLRLAHQTAQLERGETPGNRVPLADLGGPQEVHLREVFKLIGRVQATLAAQTGGPL</sequence>
<dbReference type="STRING" id="317577.GCA_000419625_00433"/>
<dbReference type="PROSITE" id="PS51371">
    <property type="entry name" value="CBS"/>
    <property type="match status" value="2"/>
</dbReference>
<dbReference type="Gene3D" id="3.10.580.10">
    <property type="entry name" value="CBS-domain"/>
    <property type="match status" value="1"/>
</dbReference>
<organism evidence="4 5">
    <name type="scientific">Deinococcus ficus</name>
    <dbReference type="NCBI Taxonomy" id="317577"/>
    <lineage>
        <taxon>Bacteria</taxon>
        <taxon>Thermotogati</taxon>
        <taxon>Deinococcota</taxon>
        <taxon>Deinococci</taxon>
        <taxon>Deinococcales</taxon>
        <taxon>Deinococcaceae</taxon>
        <taxon>Deinococcus</taxon>
    </lineage>
</organism>
<dbReference type="Pfam" id="PF00571">
    <property type="entry name" value="CBS"/>
    <property type="match status" value="2"/>
</dbReference>
<dbReference type="CDD" id="cd04587">
    <property type="entry name" value="CBS_pair_CAP-ED_NT_Pol-beta-like_DUF294_assoc"/>
    <property type="match status" value="1"/>
</dbReference>
<evidence type="ECO:0000259" key="3">
    <source>
        <dbReference type="PROSITE" id="PS51371"/>
    </source>
</evidence>
<evidence type="ECO:0000256" key="1">
    <source>
        <dbReference type="ARBA" id="ARBA00022737"/>
    </source>
</evidence>
<keyword evidence="5" id="KW-1185">Reference proteome</keyword>
<keyword evidence="1" id="KW-0677">Repeat</keyword>
<dbReference type="InterPro" id="IPR000644">
    <property type="entry name" value="CBS_dom"/>
</dbReference>
<dbReference type="CDD" id="cd05401">
    <property type="entry name" value="NT_GlnE_GlnD_like"/>
    <property type="match status" value="1"/>
</dbReference>
<dbReference type="InterPro" id="IPR000595">
    <property type="entry name" value="cNMP-bd_dom"/>
</dbReference>
<dbReference type="Pfam" id="PF03445">
    <property type="entry name" value="DUF294"/>
    <property type="match status" value="1"/>
</dbReference>
<dbReference type="SUPFAM" id="SSF54631">
    <property type="entry name" value="CBS-domain pair"/>
    <property type="match status" value="1"/>
</dbReference>
<accession>A0A221SU68</accession>
<dbReference type="Proteomes" id="UP000259030">
    <property type="component" value="Chromosome"/>
</dbReference>
<evidence type="ECO:0000256" key="2">
    <source>
        <dbReference type="PROSITE-ProRule" id="PRU00703"/>
    </source>
</evidence>
<dbReference type="KEGG" id="dfc:DFI_03535"/>
<dbReference type="SMART" id="SM00116">
    <property type="entry name" value="CBS"/>
    <property type="match status" value="2"/>
</dbReference>
<dbReference type="CDD" id="cd00038">
    <property type="entry name" value="CAP_ED"/>
    <property type="match status" value="1"/>
</dbReference>
<keyword evidence="2" id="KW-0129">CBS domain</keyword>
<dbReference type="Gene3D" id="2.60.120.10">
    <property type="entry name" value="Jelly Rolls"/>
    <property type="match status" value="1"/>
</dbReference>
<dbReference type="InterPro" id="IPR018821">
    <property type="entry name" value="DUF294_put_nucleoTrafse_sb-bd"/>
</dbReference>
<dbReference type="EMBL" id="CP021081">
    <property type="protein sequence ID" value="ASN80209.1"/>
    <property type="molecule type" value="Genomic_DNA"/>
</dbReference>
<dbReference type="InterPro" id="IPR051462">
    <property type="entry name" value="CBS_domain-containing"/>
</dbReference>
<name>A0A221SU68_9DEIO</name>
<feature type="domain" description="CBS" evidence="3">
    <location>
        <begin position="211"/>
        <end position="266"/>
    </location>
</feature>
<evidence type="ECO:0000313" key="4">
    <source>
        <dbReference type="EMBL" id="ASN80209.1"/>
    </source>
</evidence>
<evidence type="ECO:0000313" key="5">
    <source>
        <dbReference type="Proteomes" id="UP000259030"/>
    </source>
</evidence>
<reference evidence="4 5" key="1">
    <citation type="submission" date="2017-05" db="EMBL/GenBank/DDBJ databases">
        <title>The complete genome sequence of Deinococcus ficus isolated from the rhizosphere of the Ficus religiosa L. in Taiwan.</title>
        <authorList>
            <person name="Wu K.-M."/>
            <person name="Liao T.-L."/>
            <person name="Liu Y.-M."/>
            <person name="Young C.-C."/>
            <person name="Tsai S.-F."/>
        </authorList>
    </citation>
    <scope>NUCLEOTIDE SEQUENCE [LARGE SCALE GENOMIC DNA]</scope>
    <source>
        <strain evidence="4 5">CC-FR2-10</strain>
    </source>
</reference>
<dbReference type="GO" id="GO:0008773">
    <property type="term" value="F:[protein-PII] uridylyltransferase activity"/>
    <property type="evidence" value="ECO:0007669"/>
    <property type="project" value="InterPro"/>
</dbReference>
<dbReference type="InterPro" id="IPR014710">
    <property type="entry name" value="RmlC-like_jellyroll"/>
</dbReference>
<proteinExistence type="predicted"/>
<dbReference type="AlphaFoldDB" id="A0A221SU68"/>
<dbReference type="PANTHER" id="PTHR48108">
    <property type="entry name" value="CBS DOMAIN-CONTAINING PROTEIN CBSX2, CHLOROPLASTIC"/>
    <property type="match status" value="1"/>
</dbReference>